<dbReference type="AlphaFoldDB" id="A0A0C5V6B7"/>
<dbReference type="HOGENOM" id="CLU_3099394_0_0_6"/>
<keyword evidence="2" id="KW-1185">Reference proteome</keyword>
<sequence>MGTYFAARLIPAAVGFYFLVRTVHIMHAGTAKALFAGYRMLFEAVSIITEQ</sequence>
<gene>
    <name evidence="1" type="ORF">YC6258_02967</name>
</gene>
<accession>A0A0C5V6B7</accession>
<proteinExistence type="predicted"/>
<reference evidence="1 2" key="1">
    <citation type="submission" date="2014-01" db="EMBL/GenBank/DDBJ databases">
        <title>Full genme sequencing of cellulolytic bacterium Gynuella sunshinyii YC6258T gen. nov., sp. nov.</title>
        <authorList>
            <person name="Khan H."/>
            <person name="Chung E.J."/>
            <person name="Chung Y.R."/>
        </authorList>
    </citation>
    <scope>NUCLEOTIDE SEQUENCE [LARGE SCALE GENOMIC DNA]</scope>
    <source>
        <strain evidence="1 2">YC6258</strain>
    </source>
</reference>
<evidence type="ECO:0000313" key="1">
    <source>
        <dbReference type="EMBL" id="AJQ95005.1"/>
    </source>
</evidence>
<protein>
    <submittedName>
        <fullName evidence="1">Uncharacterized protein</fullName>
    </submittedName>
</protein>
<dbReference type="KEGG" id="gsn:YC6258_02967"/>
<dbReference type="Proteomes" id="UP000032266">
    <property type="component" value="Chromosome"/>
</dbReference>
<dbReference type="EMBL" id="CP007142">
    <property type="protein sequence ID" value="AJQ95005.1"/>
    <property type="molecule type" value="Genomic_DNA"/>
</dbReference>
<evidence type="ECO:0000313" key="2">
    <source>
        <dbReference type="Proteomes" id="UP000032266"/>
    </source>
</evidence>
<name>A0A0C5V6B7_9GAMM</name>
<organism evidence="1 2">
    <name type="scientific">Gynuella sunshinyii YC6258</name>
    <dbReference type="NCBI Taxonomy" id="1445510"/>
    <lineage>
        <taxon>Bacteria</taxon>
        <taxon>Pseudomonadati</taxon>
        <taxon>Pseudomonadota</taxon>
        <taxon>Gammaproteobacteria</taxon>
        <taxon>Oceanospirillales</taxon>
        <taxon>Saccharospirillaceae</taxon>
        <taxon>Gynuella</taxon>
    </lineage>
</organism>